<dbReference type="GO" id="GO:0010181">
    <property type="term" value="F:FMN binding"/>
    <property type="evidence" value="ECO:0007669"/>
    <property type="project" value="TreeGrafter"/>
</dbReference>
<protein>
    <submittedName>
        <fullName evidence="4">Related to SIS2 protein (Cycle-specific gene control)</fullName>
    </submittedName>
</protein>
<feature type="domain" description="Flavoprotein" evidence="3">
    <location>
        <begin position="18"/>
        <end position="220"/>
    </location>
</feature>
<dbReference type="InParanoid" id="G4TVN4"/>
<dbReference type="HOGENOM" id="CLU_033319_3_1_1"/>
<dbReference type="Pfam" id="PF02441">
    <property type="entry name" value="Flavoprotein"/>
    <property type="match status" value="1"/>
</dbReference>
<sequence>MSTESFTAVANRTPGHVHIVLIATGSVASVKIPLIVKELLQHKRVKIQVVATKASQVFFDSARLKAEHGVNIWQDEDEWTASLSWKKMGDAILHIELRRWADLVLIAPCSANTLAKLAGGLCDNLATSLLRALPPIQTDVEQASLIADRPGESTRVEVWVFPAMNTLMYEHPLTAMHLKVVKETLKYRVEGPIGKGLACGDVGLGAMTEWKDIVKMVVDHYRLERSH</sequence>
<keyword evidence="5" id="KW-1185">Reference proteome</keyword>
<gene>
    <name evidence="4" type="ORF">PIIN_09361</name>
</gene>
<reference evidence="4 5" key="1">
    <citation type="journal article" date="2011" name="PLoS Pathog.">
        <title>Endophytic Life Strategies Decoded by Genome and Transcriptome Analyses of the Mutualistic Root Symbiont Piriformospora indica.</title>
        <authorList>
            <person name="Zuccaro A."/>
            <person name="Lahrmann U."/>
            <person name="Guldener U."/>
            <person name="Langen G."/>
            <person name="Pfiffi S."/>
            <person name="Biedenkopf D."/>
            <person name="Wong P."/>
            <person name="Samans B."/>
            <person name="Grimm C."/>
            <person name="Basiewicz M."/>
            <person name="Murat C."/>
            <person name="Martin F."/>
            <person name="Kogel K.H."/>
        </authorList>
    </citation>
    <scope>NUCLEOTIDE SEQUENCE [LARGE SCALE GENOMIC DNA]</scope>
    <source>
        <strain evidence="4 5">DSM 11827</strain>
    </source>
</reference>
<evidence type="ECO:0000313" key="5">
    <source>
        <dbReference type="Proteomes" id="UP000007148"/>
    </source>
</evidence>
<dbReference type="OMA" id="KGLACGD"/>
<keyword evidence="1" id="KW-0173">Coenzyme A biosynthesis</keyword>
<evidence type="ECO:0000256" key="2">
    <source>
        <dbReference type="ARBA" id="ARBA00038350"/>
    </source>
</evidence>
<evidence type="ECO:0000256" key="1">
    <source>
        <dbReference type="ARBA" id="ARBA00022993"/>
    </source>
</evidence>
<dbReference type="SUPFAM" id="SSF52507">
    <property type="entry name" value="Homo-oligomeric flavin-containing Cys decarboxylases, HFCD"/>
    <property type="match status" value="1"/>
</dbReference>
<dbReference type="Proteomes" id="UP000007148">
    <property type="component" value="Unassembled WGS sequence"/>
</dbReference>
<dbReference type="GO" id="GO:0015937">
    <property type="term" value="P:coenzyme A biosynthetic process"/>
    <property type="evidence" value="ECO:0007669"/>
    <property type="project" value="UniProtKB-KW"/>
</dbReference>
<dbReference type="GO" id="GO:0004633">
    <property type="term" value="F:phosphopantothenoylcysteine decarboxylase activity"/>
    <property type="evidence" value="ECO:0007669"/>
    <property type="project" value="TreeGrafter"/>
</dbReference>
<dbReference type="PANTHER" id="PTHR14359:SF6">
    <property type="entry name" value="PHOSPHOPANTOTHENOYLCYSTEINE DECARBOXYLASE"/>
    <property type="match status" value="1"/>
</dbReference>
<dbReference type="InterPro" id="IPR003382">
    <property type="entry name" value="Flavoprotein"/>
</dbReference>
<dbReference type="OrthoDB" id="1532798at2759"/>
<dbReference type="PANTHER" id="PTHR14359">
    <property type="entry name" value="HOMO-OLIGOMERIC FLAVIN CONTAINING CYS DECARBOXYLASE FAMILY"/>
    <property type="match status" value="1"/>
</dbReference>
<dbReference type="GO" id="GO:0071513">
    <property type="term" value="C:phosphopantothenoylcysteine decarboxylase complex"/>
    <property type="evidence" value="ECO:0007669"/>
    <property type="project" value="TreeGrafter"/>
</dbReference>
<evidence type="ECO:0000259" key="3">
    <source>
        <dbReference type="Pfam" id="PF02441"/>
    </source>
</evidence>
<organism evidence="4 5">
    <name type="scientific">Serendipita indica (strain DSM 11827)</name>
    <name type="common">Root endophyte fungus</name>
    <name type="synonym">Piriformospora indica</name>
    <dbReference type="NCBI Taxonomy" id="1109443"/>
    <lineage>
        <taxon>Eukaryota</taxon>
        <taxon>Fungi</taxon>
        <taxon>Dikarya</taxon>
        <taxon>Basidiomycota</taxon>
        <taxon>Agaricomycotina</taxon>
        <taxon>Agaricomycetes</taxon>
        <taxon>Sebacinales</taxon>
        <taxon>Serendipitaceae</taxon>
        <taxon>Serendipita</taxon>
    </lineage>
</organism>
<name>G4TVN4_SERID</name>
<comment type="similarity">
    <text evidence="2">Belongs to the HFCD (homooligomeric flavin containing Cys decarboxylase) superfamily.</text>
</comment>
<dbReference type="STRING" id="1109443.G4TVN4"/>
<accession>G4TVN4</accession>
<dbReference type="Gene3D" id="3.40.50.1950">
    <property type="entry name" value="Flavin prenyltransferase-like"/>
    <property type="match status" value="1"/>
</dbReference>
<comment type="caution">
    <text evidence="4">The sequence shown here is derived from an EMBL/GenBank/DDBJ whole genome shotgun (WGS) entry which is preliminary data.</text>
</comment>
<evidence type="ECO:0000313" key="4">
    <source>
        <dbReference type="EMBL" id="CCA75377.1"/>
    </source>
</evidence>
<proteinExistence type="inferred from homology"/>
<dbReference type="EMBL" id="CAFZ01000440">
    <property type="protein sequence ID" value="CCA75377.1"/>
    <property type="molecule type" value="Genomic_DNA"/>
</dbReference>
<dbReference type="InterPro" id="IPR036551">
    <property type="entry name" value="Flavin_trans-like"/>
</dbReference>
<dbReference type="AlphaFoldDB" id="G4TVN4"/>
<dbReference type="eggNOG" id="KOG0672">
    <property type="taxonomic scope" value="Eukaryota"/>
</dbReference>